<comment type="caution">
    <text evidence="1">The sequence shown here is derived from an EMBL/GenBank/DDBJ whole genome shotgun (WGS) entry which is preliminary data.</text>
</comment>
<name>A0ACC0ADM0_CATRO</name>
<dbReference type="Proteomes" id="UP001060085">
    <property type="component" value="Linkage Group LG06"/>
</dbReference>
<reference evidence="2" key="1">
    <citation type="journal article" date="2023" name="Nat. Plants">
        <title>Single-cell RNA sequencing provides a high-resolution roadmap for understanding the multicellular compartmentation of specialized metabolism.</title>
        <authorList>
            <person name="Sun S."/>
            <person name="Shen X."/>
            <person name="Li Y."/>
            <person name="Li Y."/>
            <person name="Wang S."/>
            <person name="Li R."/>
            <person name="Zhang H."/>
            <person name="Shen G."/>
            <person name="Guo B."/>
            <person name="Wei J."/>
            <person name="Xu J."/>
            <person name="St-Pierre B."/>
            <person name="Chen S."/>
            <person name="Sun C."/>
        </authorList>
    </citation>
    <scope>NUCLEOTIDE SEQUENCE [LARGE SCALE GENOMIC DNA]</scope>
</reference>
<organism evidence="1 2">
    <name type="scientific">Catharanthus roseus</name>
    <name type="common">Madagascar periwinkle</name>
    <name type="synonym">Vinca rosea</name>
    <dbReference type="NCBI Taxonomy" id="4058"/>
    <lineage>
        <taxon>Eukaryota</taxon>
        <taxon>Viridiplantae</taxon>
        <taxon>Streptophyta</taxon>
        <taxon>Embryophyta</taxon>
        <taxon>Tracheophyta</taxon>
        <taxon>Spermatophyta</taxon>
        <taxon>Magnoliopsida</taxon>
        <taxon>eudicotyledons</taxon>
        <taxon>Gunneridae</taxon>
        <taxon>Pentapetalae</taxon>
        <taxon>asterids</taxon>
        <taxon>lamiids</taxon>
        <taxon>Gentianales</taxon>
        <taxon>Apocynaceae</taxon>
        <taxon>Rauvolfioideae</taxon>
        <taxon>Vinceae</taxon>
        <taxon>Catharanthinae</taxon>
        <taxon>Catharanthus</taxon>
    </lineage>
</organism>
<protein>
    <submittedName>
        <fullName evidence="1">Uncharacterized protein</fullName>
    </submittedName>
</protein>
<gene>
    <name evidence="1" type="ORF">M9H77_27163</name>
</gene>
<accession>A0ACC0ADM0</accession>
<sequence>MDSNRFDLQVQFYEDQDKYAPGIYPTLSTYFFSPVLLPLENMGSTIPRVGFLLDEIIMDLLSRLPADEVLDFKRVCRRWKDLISTQYFAEKHLKSQTFPAILIQKARLIKQKLFRTEQFSMIPPHPGRHRWADWKILEMDGRLCFSCSTQSTVKNWALEEKSKFWIQRHLIKAREIKTNWKERWRIIVKLEN</sequence>
<evidence type="ECO:0000313" key="2">
    <source>
        <dbReference type="Proteomes" id="UP001060085"/>
    </source>
</evidence>
<evidence type="ECO:0000313" key="1">
    <source>
        <dbReference type="EMBL" id="KAI5658370.1"/>
    </source>
</evidence>
<dbReference type="EMBL" id="CM044706">
    <property type="protein sequence ID" value="KAI5658370.1"/>
    <property type="molecule type" value="Genomic_DNA"/>
</dbReference>
<proteinExistence type="predicted"/>
<keyword evidence="2" id="KW-1185">Reference proteome</keyword>